<protein>
    <submittedName>
        <fullName evidence="1">Uncharacterized protein</fullName>
    </submittedName>
</protein>
<accession>A0A9X3DJN7</accession>
<sequence>MVGATATAAHVACVAADLTVLLGAVCHGAAIAYQLAAGDNCNAAAQDCNGVVTAE</sequence>
<gene>
    <name evidence="1" type="ORF">OQZ29_22035</name>
</gene>
<dbReference type="Proteomes" id="UP001142592">
    <property type="component" value="Unassembled WGS sequence"/>
</dbReference>
<proteinExistence type="predicted"/>
<organism evidence="1 2">
    <name type="scientific">Pedobacter agri</name>
    <dbReference type="NCBI Taxonomy" id="454586"/>
    <lineage>
        <taxon>Bacteria</taxon>
        <taxon>Pseudomonadati</taxon>
        <taxon>Bacteroidota</taxon>
        <taxon>Sphingobacteriia</taxon>
        <taxon>Sphingobacteriales</taxon>
        <taxon>Sphingobacteriaceae</taxon>
        <taxon>Pedobacter</taxon>
    </lineage>
</organism>
<dbReference type="EMBL" id="JAPJUH010000008">
    <property type="protein sequence ID" value="MCX3267456.1"/>
    <property type="molecule type" value="Genomic_DNA"/>
</dbReference>
<reference evidence="1" key="1">
    <citation type="submission" date="2022-11" db="EMBL/GenBank/DDBJ databases">
        <authorList>
            <person name="Graham C."/>
            <person name="Newman J.D."/>
        </authorList>
    </citation>
    <scope>NUCLEOTIDE SEQUENCE</scope>
    <source>
        <strain evidence="1">DSM 19486</strain>
    </source>
</reference>
<comment type="caution">
    <text evidence="1">The sequence shown here is derived from an EMBL/GenBank/DDBJ whole genome shotgun (WGS) entry which is preliminary data.</text>
</comment>
<evidence type="ECO:0000313" key="1">
    <source>
        <dbReference type="EMBL" id="MCX3267456.1"/>
    </source>
</evidence>
<keyword evidence="2" id="KW-1185">Reference proteome</keyword>
<dbReference type="RefSeq" id="WP_157258831.1">
    <property type="nucleotide sequence ID" value="NZ_JAPJUH010000008.1"/>
</dbReference>
<evidence type="ECO:0000313" key="2">
    <source>
        <dbReference type="Proteomes" id="UP001142592"/>
    </source>
</evidence>
<dbReference type="AlphaFoldDB" id="A0A9X3DJN7"/>
<name>A0A9X3DJN7_9SPHI</name>